<dbReference type="InterPro" id="IPR051049">
    <property type="entry name" value="Dienelactone_hydrolase-like"/>
</dbReference>
<dbReference type="PANTHER" id="PTHR46623:SF6">
    <property type="entry name" value="ALPHA_BETA-HYDROLASES SUPERFAMILY PROTEIN"/>
    <property type="match status" value="1"/>
</dbReference>
<proteinExistence type="predicted"/>
<dbReference type="EMBL" id="JBHGBT010000005">
    <property type="protein sequence ID" value="MFB4194184.1"/>
    <property type="molecule type" value="Genomic_DNA"/>
</dbReference>
<dbReference type="PANTHER" id="PTHR46623">
    <property type="entry name" value="CARBOXYMETHYLENEBUTENOLIDASE-RELATED"/>
    <property type="match status" value="1"/>
</dbReference>
<protein>
    <submittedName>
        <fullName evidence="2">Dienelactone hydrolase family protein</fullName>
        <ecNumber evidence="2">3.1.-.-</ecNumber>
    </submittedName>
</protein>
<organism evidence="2 3">
    <name type="scientific">Streptomyces carpaticus</name>
    <dbReference type="NCBI Taxonomy" id="285558"/>
    <lineage>
        <taxon>Bacteria</taxon>
        <taxon>Bacillati</taxon>
        <taxon>Actinomycetota</taxon>
        <taxon>Actinomycetes</taxon>
        <taxon>Kitasatosporales</taxon>
        <taxon>Streptomycetaceae</taxon>
        <taxon>Streptomyces</taxon>
    </lineage>
</organism>
<evidence type="ECO:0000313" key="2">
    <source>
        <dbReference type="EMBL" id="MFB4194184.1"/>
    </source>
</evidence>
<keyword evidence="2" id="KW-0378">Hydrolase</keyword>
<reference evidence="2 3" key="1">
    <citation type="submission" date="2024-09" db="EMBL/GenBank/DDBJ databases">
        <title>Draft genome sequence of multifaceted antimicrobials producing Streptomyces sp. strain FH1.</title>
        <authorList>
            <person name="Hassan F."/>
            <person name="Ali H."/>
            <person name="Hassan N."/>
            <person name="Nawaz A."/>
        </authorList>
    </citation>
    <scope>NUCLEOTIDE SEQUENCE [LARGE SCALE GENOMIC DNA]</scope>
    <source>
        <strain evidence="2 3">FH1</strain>
    </source>
</reference>
<dbReference type="InterPro" id="IPR002925">
    <property type="entry name" value="Dienelactn_hydro"/>
</dbReference>
<sequence>MVHIALFHSVLGLRPVERLAAERWVRAGHRVVTPDLFGGETAATLDQGFRLLDRTGWATVIDRARRALRGLPDETVLAGVSMGTGVVTDLWPERTAAAGVLLLHAPAELPASVRPGTRVQLHAAEPDAFVPPDSVAALRRAAREREVALEVFRYPGAGHFYTDAQLDEHDPAAAELTWRRARDFLAGLGAAPRGTAP</sequence>
<dbReference type="Pfam" id="PF01738">
    <property type="entry name" value="DLH"/>
    <property type="match status" value="1"/>
</dbReference>
<feature type="domain" description="Dienelactone hydrolase" evidence="1">
    <location>
        <begin position="5"/>
        <end position="186"/>
    </location>
</feature>
<dbReference type="SUPFAM" id="SSF53474">
    <property type="entry name" value="alpha/beta-Hydrolases"/>
    <property type="match status" value="1"/>
</dbReference>
<name>A0ABV4ZLG9_9ACTN</name>
<evidence type="ECO:0000259" key="1">
    <source>
        <dbReference type="Pfam" id="PF01738"/>
    </source>
</evidence>
<dbReference type="Gene3D" id="3.40.50.1820">
    <property type="entry name" value="alpha/beta hydrolase"/>
    <property type="match status" value="1"/>
</dbReference>
<dbReference type="RefSeq" id="WP_375062215.1">
    <property type="nucleotide sequence ID" value="NZ_JBHGBT010000005.1"/>
</dbReference>
<evidence type="ECO:0000313" key="3">
    <source>
        <dbReference type="Proteomes" id="UP001577267"/>
    </source>
</evidence>
<dbReference type="EC" id="3.1.-.-" evidence="2"/>
<dbReference type="InterPro" id="IPR029058">
    <property type="entry name" value="AB_hydrolase_fold"/>
</dbReference>
<dbReference type="GO" id="GO:0016787">
    <property type="term" value="F:hydrolase activity"/>
    <property type="evidence" value="ECO:0007669"/>
    <property type="project" value="UniProtKB-KW"/>
</dbReference>
<keyword evidence="3" id="KW-1185">Reference proteome</keyword>
<gene>
    <name evidence="2" type="ORF">ACE11A_07440</name>
</gene>
<comment type="caution">
    <text evidence="2">The sequence shown here is derived from an EMBL/GenBank/DDBJ whole genome shotgun (WGS) entry which is preliminary data.</text>
</comment>
<dbReference type="Proteomes" id="UP001577267">
    <property type="component" value="Unassembled WGS sequence"/>
</dbReference>
<accession>A0ABV4ZLG9</accession>